<evidence type="ECO:0000313" key="2">
    <source>
        <dbReference type="EMBL" id="KAJ9138183.1"/>
    </source>
</evidence>
<evidence type="ECO:0000313" key="3">
    <source>
        <dbReference type="Proteomes" id="UP001174694"/>
    </source>
</evidence>
<feature type="compositionally biased region" description="Low complexity" evidence="1">
    <location>
        <begin position="166"/>
        <end position="181"/>
    </location>
</feature>
<evidence type="ECO:0000256" key="1">
    <source>
        <dbReference type="SAM" id="MobiDB-lite"/>
    </source>
</evidence>
<reference evidence="2" key="1">
    <citation type="submission" date="2022-07" db="EMBL/GenBank/DDBJ databases">
        <title>Fungi with potential for degradation of polypropylene.</title>
        <authorList>
            <person name="Gostincar C."/>
        </authorList>
    </citation>
    <scope>NUCLEOTIDE SEQUENCE</scope>
    <source>
        <strain evidence="2">EXF-13308</strain>
    </source>
</reference>
<accession>A0AA38VKU9</accession>
<dbReference type="Proteomes" id="UP001174694">
    <property type="component" value="Unassembled WGS sequence"/>
</dbReference>
<keyword evidence="3" id="KW-1185">Reference proteome</keyword>
<gene>
    <name evidence="2" type="ORF">NKR23_g8711</name>
</gene>
<protein>
    <submittedName>
        <fullName evidence="2">Uncharacterized protein</fullName>
    </submittedName>
</protein>
<feature type="region of interest" description="Disordered" evidence="1">
    <location>
        <begin position="142"/>
        <end position="249"/>
    </location>
</feature>
<sequence length="249" mass="27980">MDDSQHNQDVFTSQQGIEILQKVIGAILEKSYGAESRYIRRHILDRLRQTILTYINGQAFMEFEGLEAIRTVFQESSYVRDATGIPLPFRFNPNQLPYTINNEFLEQGGFSDQDQAVLKDFGDEINVRSRRRQDQLLANHPAPATAPATAPASAPAPPAPIPVRIPTSASLPATATATATRRPQRRRPDPKPCRYCGKLIMPNSLKRHEEQNCPKNPAAKSDPKRSGWASWKARQAAKQEEEDRKGPHK</sequence>
<comment type="caution">
    <text evidence="2">The sequence shown here is derived from an EMBL/GenBank/DDBJ whole genome shotgun (WGS) entry which is preliminary data.</text>
</comment>
<organism evidence="2 3">
    <name type="scientific">Pleurostoma richardsiae</name>
    <dbReference type="NCBI Taxonomy" id="41990"/>
    <lineage>
        <taxon>Eukaryota</taxon>
        <taxon>Fungi</taxon>
        <taxon>Dikarya</taxon>
        <taxon>Ascomycota</taxon>
        <taxon>Pezizomycotina</taxon>
        <taxon>Sordariomycetes</taxon>
        <taxon>Sordariomycetidae</taxon>
        <taxon>Calosphaeriales</taxon>
        <taxon>Pleurostomataceae</taxon>
        <taxon>Pleurostoma</taxon>
    </lineage>
</organism>
<dbReference type="AlphaFoldDB" id="A0AA38VKU9"/>
<feature type="compositionally biased region" description="Basic and acidic residues" evidence="1">
    <location>
        <begin position="237"/>
        <end position="249"/>
    </location>
</feature>
<feature type="compositionally biased region" description="Low complexity" evidence="1">
    <location>
        <begin position="142"/>
        <end position="153"/>
    </location>
</feature>
<dbReference type="EMBL" id="JANBVO010000031">
    <property type="protein sequence ID" value="KAJ9138183.1"/>
    <property type="molecule type" value="Genomic_DNA"/>
</dbReference>
<feature type="compositionally biased region" description="Pro residues" evidence="1">
    <location>
        <begin position="154"/>
        <end position="163"/>
    </location>
</feature>
<proteinExistence type="predicted"/>
<name>A0AA38VKU9_9PEZI</name>